<gene>
    <name evidence="2" type="ORF">B4088_5368</name>
</gene>
<proteinExistence type="predicted"/>
<keyword evidence="1" id="KW-0472">Membrane</keyword>
<sequence>MAFKNYIEKYRLWIAGVAAIFFVWFFFFRGDGSLTQSQFEEKLKSDSGGKITVTKGEISPISKGNGLYMGEWNGLKISAKADKNGNIVPPYWVVTPPAGLMDEIALGQYQELIQYISMIADPSLSSEDAQHLINNQLNFNNQIMTGEDHSTTKNNYKYELGGGGKETTWFSFMIVKDDK</sequence>
<accession>A0A162NW75</accession>
<dbReference type="Proteomes" id="UP000076482">
    <property type="component" value="Unassembled WGS sequence"/>
</dbReference>
<comment type="caution">
    <text evidence="2">The sequence shown here is derived from an EMBL/GenBank/DDBJ whole genome shotgun (WGS) entry which is preliminary data.</text>
</comment>
<keyword evidence="1" id="KW-0812">Transmembrane</keyword>
<organism evidence="2 3">
    <name type="scientific">Bacillus cereus</name>
    <dbReference type="NCBI Taxonomy" id="1396"/>
    <lineage>
        <taxon>Bacteria</taxon>
        <taxon>Bacillati</taxon>
        <taxon>Bacillota</taxon>
        <taxon>Bacilli</taxon>
        <taxon>Bacillales</taxon>
        <taxon>Bacillaceae</taxon>
        <taxon>Bacillus</taxon>
        <taxon>Bacillus cereus group</taxon>
    </lineage>
</organism>
<evidence type="ECO:0000313" key="3">
    <source>
        <dbReference type="Proteomes" id="UP000076482"/>
    </source>
</evidence>
<dbReference type="AlphaFoldDB" id="A0A162NW75"/>
<name>A0A162NW75_BACCE</name>
<feature type="transmembrane region" description="Helical" evidence="1">
    <location>
        <begin position="12"/>
        <end position="28"/>
    </location>
</feature>
<protein>
    <submittedName>
        <fullName evidence="2">Uncharacterized protein</fullName>
    </submittedName>
</protein>
<dbReference type="RefSeq" id="WP_063262885.1">
    <property type="nucleotide sequence ID" value="NZ_LJKE01000104.1"/>
</dbReference>
<reference evidence="2 3" key="1">
    <citation type="submission" date="2015-09" db="EMBL/GenBank/DDBJ databases">
        <title>Bacillus cereus food isolates.</title>
        <authorList>
            <person name="Boekhorst J."/>
        </authorList>
    </citation>
    <scope>NUCLEOTIDE SEQUENCE [LARGE SCALE GENOMIC DNA]</scope>
    <source>
        <strain evidence="2 3">B4088</strain>
    </source>
</reference>
<evidence type="ECO:0000313" key="2">
    <source>
        <dbReference type="EMBL" id="KZD55623.1"/>
    </source>
</evidence>
<evidence type="ECO:0000256" key="1">
    <source>
        <dbReference type="SAM" id="Phobius"/>
    </source>
</evidence>
<keyword evidence="1" id="KW-1133">Transmembrane helix</keyword>
<dbReference type="EMBL" id="LJKE01000104">
    <property type="protein sequence ID" value="KZD55623.1"/>
    <property type="molecule type" value="Genomic_DNA"/>
</dbReference>
<dbReference type="PATRIC" id="fig|1396.535.peg.5929"/>